<sequence length="70" mass="8336">MGEGVLNPIPNIGTLLIVRNRLLYFLFIWGNNEKAFRTLVVGDAFFIEQIWFFPEIREIIILRERKNEKI</sequence>
<dbReference type="Proteomes" id="UP001519343">
    <property type="component" value="Unassembled WGS sequence"/>
</dbReference>
<evidence type="ECO:0000313" key="1">
    <source>
        <dbReference type="EMBL" id="MBP1934934.1"/>
    </source>
</evidence>
<reference evidence="1 2" key="1">
    <citation type="submission" date="2021-03" db="EMBL/GenBank/DDBJ databases">
        <title>Genomic Encyclopedia of Type Strains, Phase IV (KMG-IV): sequencing the most valuable type-strain genomes for metagenomic binning, comparative biology and taxonomic classification.</title>
        <authorList>
            <person name="Goeker M."/>
        </authorList>
    </citation>
    <scope>NUCLEOTIDE SEQUENCE [LARGE SCALE GENOMIC DNA]</scope>
    <source>
        <strain evidence="1 2">DSM 24738</strain>
    </source>
</reference>
<comment type="caution">
    <text evidence="1">The sequence shown here is derived from an EMBL/GenBank/DDBJ whole genome shotgun (WGS) entry which is preliminary data.</text>
</comment>
<organism evidence="1 2">
    <name type="scientific">Ammoniphilus resinae</name>
    <dbReference type="NCBI Taxonomy" id="861532"/>
    <lineage>
        <taxon>Bacteria</taxon>
        <taxon>Bacillati</taxon>
        <taxon>Bacillota</taxon>
        <taxon>Bacilli</taxon>
        <taxon>Bacillales</taxon>
        <taxon>Paenibacillaceae</taxon>
        <taxon>Aneurinibacillus group</taxon>
        <taxon>Ammoniphilus</taxon>
    </lineage>
</organism>
<dbReference type="EMBL" id="JAGGKT010000032">
    <property type="protein sequence ID" value="MBP1934934.1"/>
    <property type="molecule type" value="Genomic_DNA"/>
</dbReference>
<proteinExistence type="predicted"/>
<gene>
    <name evidence="1" type="ORF">J2Z37_004954</name>
</gene>
<accession>A0ABS4GXE2</accession>
<evidence type="ECO:0000313" key="2">
    <source>
        <dbReference type="Proteomes" id="UP001519343"/>
    </source>
</evidence>
<name>A0ABS4GXE2_9BACL</name>
<protein>
    <submittedName>
        <fullName evidence="1">Uncharacterized protein</fullName>
    </submittedName>
</protein>
<keyword evidence="2" id="KW-1185">Reference proteome</keyword>